<evidence type="ECO:0000313" key="2">
    <source>
        <dbReference type="Proteomes" id="UP000005510"/>
    </source>
</evidence>
<reference evidence="1 2" key="1">
    <citation type="submission" date="2008-10" db="EMBL/GenBank/DDBJ databases">
        <title>Draft genome sequence of Parabacteroides johnsonii (DSM 18315).</title>
        <authorList>
            <person name="Sudarsanam P."/>
            <person name="Ley R."/>
            <person name="Guruge J."/>
            <person name="Turnbaugh P.J."/>
            <person name="Mahowald M."/>
            <person name="Liep D."/>
            <person name="Gordon J."/>
        </authorList>
    </citation>
    <scope>NUCLEOTIDE SEQUENCE [LARGE SCALE GENOMIC DNA]</scope>
    <source>
        <strain evidence="1 2">DSM 18315</strain>
    </source>
</reference>
<sequence>MGGGIELERGLDGNFYLLCAKFVRYFPDQPKGNRQIMIVE</sequence>
<dbReference type="AlphaFoldDB" id="B7B864"/>
<dbReference type="HOGENOM" id="CLU_3293714_0_0_10"/>
<organism evidence="1 2">
    <name type="scientific">Parabacteroides johnsonii DSM 18315</name>
    <dbReference type="NCBI Taxonomy" id="537006"/>
    <lineage>
        <taxon>Bacteria</taxon>
        <taxon>Pseudomonadati</taxon>
        <taxon>Bacteroidota</taxon>
        <taxon>Bacteroidia</taxon>
        <taxon>Bacteroidales</taxon>
        <taxon>Tannerellaceae</taxon>
        <taxon>Parabacteroides</taxon>
    </lineage>
</organism>
<proteinExistence type="predicted"/>
<dbReference type="EMBL" id="ABYH01000098">
    <property type="protein sequence ID" value="EEC97390.1"/>
    <property type="molecule type" value="Genomic_DNA"/>
</dbReference>
<protein>
    <submittedName>
        <fullName evidence="1">Uncharacterized protein</fullName>
    </submittedName>
</protein>
<name>B7B864_9BACT</name>
<reference evidence="1 2" key="2">
    <citation type="submission" date="2008-10" db="EMBL/GenBank/DDBJ databases">
        <authorList>
            <person name="Fulton L."/>
            <person name="Clifton S."/>
            <person name="Fulton B."/>
            <person name="Xu J."/>
            <person name="Minx P."/>
            <person name="Pepin K.H."/>
            <person name="Johnson M."/>
            <person name="Bhonagiri V."/>
            <person name="Nash W.E."/>
            <person name="Mardis E.R."/>
            <person name="Wilson R.K."/>
        </authorList>
    </citation>
    <scope>NUCLEOTIDE SEQUENCE [LARGE SCALE GENOMIC DNA]</scope>
    <source>
        <strain evidence="1 2">DSM 18315</strain>
    </source>
</reference>
<evidence type="ECO:0000313" key="1">
    <source>
        <dbReference type="EMBL" id="EEC97390.1"/>
    </source>
</evidence>
<accession>B7B864</accession>
<dbReference type="Proteomes" id="UP000005510">
    <property type="component" value="Unassembled WGS sequence"/>
</dbReference>
<gene>
    <name evidence="1" type="ORF">PRABACTJOHN_01214</name>
</gene>
<comment type="caution">
    <text evidence="1">The sequence shown here is derived from an EMBL/GenBank/DDBJ whole genome shotgun (WGS) entry which is preliminary data.</text>
</comment>